<feature type="compositionally biased region" description="Basic and acidic residues" evidence="4">
    <location>
        <begin position="214"/>
        <end position="223"/>
    </location>
</feature>
<protein>
    <submittedName>
        <fullName evidence="6">Biotin-dependent carboxyltransferase family protein</fullName>
    </submittedName>
</protein>
<dbReference type="InterPro" id="IPR052708">
    <property type="entry name" value="PxpC"/>
</dbReference>
<dbReference type="PANTHER" id="PTHR43309">
    <property type="entry name" value="5-OXOPROLINASE SUBUNIT C"/>
    <property type="match status" value="1"/>
</dbReference>
<keyword evidence="3" id="KW-0067">ATP-binding</keyword>
<dbReference type="KEGG" id="whr:OG579_18700"/>
<keyword evidence="1" id="KW-0547">Nucleotide-binding</keyword>
<dbReference type="InterPro" id="IPR003778">
    <property type="entry name" value="CT_A_B"/>
</dbReference>
<dbReference type="GO" id="GO:0016787">
    <property type="term" value="F:hydrolase activity"/>
    <property type="evidence" value="ECO:0007669"/>
    <property type="project" value="UniProtKB-KW"/>
</dbReference>
<dbReference type="NCBIfam" id="TIGR00724">
    <property type="entry name" value="urea_amlyse_rel"/>
    <property type="match status" value="1"/>
</dbReference>
<evidence type="ECO:0000256" key="1">
    <source>
        <dbReference type="ARBA" id="ARBA00022741"/>
    </source>
</evidence>
<dbReference type="SUPFAM" id="SSF50891">
    <property type="entry name" value="Cyclophilin-like"/>
    <property type="match status" value="1"/>
</dbReference>
<evidence type="ECO:0000259" key="5">
    <source>
        <dbReference type="SMART" id="SM00797"/>
    </source>
</evidence>
<proteinExistence type="predicted"/>
<organism evidence="6 7">
    <name type="scientific">Williamsia herbipolensis</name>
    <dbReference type="NCBI Taxonomy" id="1603258"/>
    <lineage>
        <taxon>Bacteria</taxon>
        <taxon>Bacillati</taxon>
        <taxon>Actinomycetota</taxon>
        <taxon>Actinomycetes</taxon>
        <taxon>Mycobacteriales</taxon>
        <taxon>Nocardiaceae</taxon>
        <taxon>Williamsia</taxon>
    </lineage>
</organism>
<dbReference type="InterPro" id="IPR029000">
    <property type="entry name" value="Cyclophilin-like_dom_sf"/>
</dbReference>
<evidence type="ECO:0000313" key="7">
    <source>
        <dbReference type="Proteomes" id="UP001432128"/>
    </source>
</evidence>
<dbReference type="Pfam" id="PF02626">
    <property type="entry name" value="CT_A_B"/>
    <property type="match status" value="1"/>
</dbReference>
<dbReference type="Proteomes" id="UP001432128">
    <property type="component" value="Chromosome"/>
</dbReference>
<reference evidence="6 7" key="1">
    <citation type="submission" date="2022-10" db="EMBL/GenBank/DDBJ databases">
        <title>The complete genomes of actinobacterial strains from the NBC collection.</title>
        <authorList>
            <person name="Joergensen T.S."/>
            <person name="Alvarez Arevalo M."/>
            <person name="Sterndorff E.B."/>
            <person name="Faurdal D."/>
            <person name="Vuksanovic O."/>
            <person name="Mourched A.-S."/>
            <person name="Charusanti P."/>
            <person name="Shaw S."/>
            <person name="Blin K."/>
            <person name="Weber T."/>
        </authorList>
    </citation>
    <scope>NUCLEOTIDE SEQUENCE [LARGE SCALE GENOMIC DNA]</scope>
    <source>
        <strain evidence="6 7">NBC_00319</strain>
    </source>
</reference>
<dbReference type="SMART" id="SM00797">
    <property type="entry name" value="AHS2"/>
    <property type="match status" value="1"/>
</dbReference>
<name>A0AAU4K0V8_9NOCA</name>
<dbReference type="PANTHER" id="PTHR43309:SF3">
    <property type="entry name" value="5-OXOPROLINASE SUBUNIT C"/>
    <property type="match status" value="1"/>
</dbReference>
<gene>
    <name evidence="6" type="ORF">OG579_18700</name>
</gene>
<evidence type="ECO:0000256" key="2">
    <source>
        <dbReference type="ARBA" id="ARBA00022801"/>
    </source>
</evidence>
<dbReference type="EMBL" id="CP108021">
    <property type="protein sequence ID" value="WUM19699.1"/>
    <property type="molecule type" value="Genomic_DNA"/>
</dbReference>
<feature type="region of interest" description="Disordered" evidence="4">
    <location>
        <begin position="214"/>
        <end position="235"/>
    </location>
</feature>
<sequence>MTGPTILEVLATGPLTTVQDLGRPGHAHLGVPLSGAADRGAHRLANRLVGNAETAATLEVTLGGLRLRVGGDAFVVVTGAPCAVTRGDTPMGHGAAFAVHAGDVITLGSPTVGLRSYLAVRGGLDVPAVLGSRATDTLSGLGPPIVATGHRLPIGSDAAAWPTATESFTAAAAHHGPVTLAISPGPRADALVDHDALTTGIWIVNPASDRVGVRLDRDPRRTDPPAAVHPASTERASEGVALGSVQVPPSGQPVLFGVDHPVTGGYPVVAVLTAEAIDAAAQLVAGERVRFVPTAR</sequence>
<evidence type="ECO:0000256" key="3">
    <source>
        <dbReference type="ARBA" id="ARBA00022840"/>
    </source>
</evidence>
<feature type="domain" description="Carboxyltransferase" evidence="5">
    <location>
        <begin position="28"/>
        <end position="296"/>
    </location>
</feature>
<evidence type="ECO:0000256" key="4">
    <source>
        <dbReference type="SAM" id="MobiDB-lite"/>
    </source>
</evidence>
<dbReference type="Gene3D" id="2.40.100.10">
    <property type="entry name" value="Cyclophilin-like"/>
    <property type="match status" value="1"/>
</dbReference>
<accession>A0AAU4K0V8</accession>
<evidence type="ECO:0000313" key="6">
    <source>
        <dbReference type="EMBL" id="WUM19699.1"/>
    </source>
</evidence>
<keyword evidence="7" id="KW-1185">Reference proteome</keyword>
<dbReference type="AlphaFoldDB" id="A0AAU4K0V8"/>
<keyword evidence="2" id="KW-0378">Hydrolase</keyword>
<dbReference type="GO" id="GO:0005524">
    <property type="term" value="F:ATP binding"/>
    <property type="evidence" value="ECO:0007669"/>
    <property type="project" value="UniProtKB-KW"/>
</dbReference>
<dbReference type="RefSeq" id="WP_328857161.1">
    <property type="nucleotide sequence ID" value="NZ_CP108021.1"/>
</dbReference>